<dbReference type="PANTHER" id="PTHR46060">
    <property type="entry name" value="MARINER MOS1 TRANSPOSASE-LIKE PROTEIN"/>
    <property type="match status" value="1"/>
</dbReference>
<dbReference type="PANTHER" id="PTHR46060:SF1">
    <property type="entry name" value="MARINER MOS1 TRANSPOSASE-LIKE PROTEIN"/>
    <property type="match status" value="1"/>
</dbReference>
<dbReference type="Proteomes" id="UP001235939">
    <property type="component" value="Chromosome 17"/>
</dbReference>
<dbReference type="Pfam" id="PF13412">
    <property type="entry name" value="HTH_24"/>
    <property type="match status" value="1"/>
</dbReference>
<sequence>MVELSELSYYRYCRITCCNCGHPGVLIPVWRHCVLPANRYSCLVLPHCPGANVDLVLDRDLGAILKHFLQERKPICAIGMGVAGLLSAMEDSSTWCFRKFSLTSVTGRTCVKDDLHTGRPLSIRNPENALKIGSSIKENPRITIRELSEDFDISFGTCQTIIKNDLHLKRNMQKHDPHWLKNVITGDEAWVYGYDPETKRQLSQWLEPGEPRFKESKDDQIESRKVFKGRRFDSIPEIRRIPRIF</sequence>
<dbReference type="InterPro" id="IPR036397">
    <property type="entry name" value="RNaseH_sf"/>
</dbReference>
<reference evidence="1 2" key="1">
    <citation type="submission" date="2022-01" db="EMBL/GenBank/DDBJ databases">
        <title>A chromosomal length assembly of Cordylochernes scorpioides.</title>
        <authorList>
            <person name="Zeh D."/>
            <person name="Zeh J."/>
        </authorList>
    </citation>
    <scope>NUCLEOTIDE SEQUENCE [LARGE SCALE GENOMIC DNA]</scope>
    <source>
        <strain evidence="1">IN4F17</strain>
        <tissue evidence="1">Whole Body</tissue>
    </source>
</reference>
<protein>
    <submittedName>
        <fullName evidence="1">Uncharacterized protein</fullName>
    </submittedName>
</protein>
<evidence type="ECO:0000313" key="2">
    <source>
        <dbReference type="Proteomes" id="UP001235939"/>
    </source>
</evidence>
<keyword evidence="2" id="KW-1185">Reference proteome</keyword>
<dbReference type="EMBL" id="CP092879">
    <property type="protein sequence ID" value="UYV78898.1"/>
    <property type="molecule type" value="Genomic_DNA"/>
</dbReference>
<dbReference type="SUPFAM" id="SSF52317">
    <property type="entry name" value="Class I glutamine amidotransferase-like"/>
    <property type="match status" value="1"/>
</dbReference>
<accession>A0ABY6LG78</accession>
<dbReference type="InterPro" id="IPR029062">
    <property type="entry name" value="Class_I_gatase-like"/>
</dbReference>
<evidence type="ECO:0000313" key="1">
    <source>
        <dbReference type="EMBL" id="UYV78898.1"/>
    </source>
</evidence>
<name>A0ABY6LG78_9ARAC</name>
<gene>
    <name evidence="1" type="ORF">LAZ67_17000179</name>
</gene>
<dbReference type="Gene3D" id="3.30.420.10">
    <property type="entry name" value="Ribonuclease H-like superfamily/Ribonuclease H"/>
    <property type="match status" value="1"/>
</dbReference>
<organism evidence="1 2">
    <name type="scientific">Cordylochernes scorpioides</name>
    <dbReference type="NCBI Taxonomy" id="51811"/>
    <lineage>
        <taxon>Eukaryota</taxon>
        <taxon>Metazoa</taxon>
        <taxon>Ecdysozoa</taxon>
        <taxon>Arthropoda</taxon>
        <taxon>Chelicerata</taxon>
        <taxon>Arachnida</taxon>
        <taxon>Pseudoscorpiones</taxon>
        <taxon>Cheliferoidea</taxon>
        <taxon>Chernetidae</taxon>
        <taxon>Cordylochernes</taxon>
    </lineage>
</organism>
<proteinExistence type="predicted"/>
<dbReference type="Gene3D" id="3.40.50.880">
    <property type="match status" value="1"/>
</dbReference>
<dbReference type="InterPro" id="IPR052709">
    <property type="entry name" value="Transposase-MT_Hybrid"/>
</dbReference>